<name>A0A0U3J6W7_RHILV</name>
<sequence>MVSAMSGMTDKLKATMLGVNREASPSNLDAALATGEMLSACLMDAAVSCLGTPVTSSNGYVLRIRTNSDFGRASVKSVDPQPIRGCTPGA</sequence>
<accession>A0A0U3J6W7</accession>
<keyword evidence="1" id="KW-0808">Transferase</keyword>
<dbReference type="EC" id="2.7.2.4" evidence="1"/>
<organism evidence="1">
    <name type="scientific">Rhizobium leguminosarum bv. viciae</name>
    <dbReference type="NCBI Taxonomy" id="387"/>
    <lineage>
        <taxon>Bacteria</taxon>
        <taxon>Pseudomonadati</taxon>
        <taxon>Pseudomonadota</taxon>
        <taxon>Alphaproteobacteria</taxon>
        <taxon>Hyphomicrobiales</taxon>
        <taxon>Rhizobiaceae</taxon>
        <taxon>Rhizobium/Agrobacterium group</taxon>
        <taxon>Rhizobium</taxon>
    </lineage>
</organism>
<dbReference type="AlphaFoldDB" id="A0A0U3J6W7"/>
<protein>
    <submittedName>
        <fullName evidence="1">Aspartokinase</fullName>
        <ecNumber evidence="1">2.7.2.4</ecNumber>
    </submittedName>
</protein>
<dbReference type="InterPro" id="IPR036393">
    <property type="entry name" value="AceGlu_kinase-like_sf"/>
</dbReference>
<dbReference type="EMBL" id="KT944070">
    <property type="protein sequence ID" value="ALU64474.1"/>
    <property type="molecule type" value="Genomic_DNA"/>
</dbReference>
<dbReference type="GO" id="GO:0004072">
    <property type="term" value="F:aspartate kinase activity"/>
    <property type="evidence" value="ECO:0007669"/>
    <property type="project" value="UniProtKB-EC"/>
</dbReference>
<keyword evidence="1" id="KW-0418">Kinase</keyword>
<dbReference type="SUPFAM" id="SSF53633">
    <property type="entry name" value="Carbamate kinase-like"/>
    <property type="match status" value="1"/>
</dbReference>
<proteinExistence type="predicted"/>
<dbReference type="Gene3D" id="3.40.1160.10">
    <property type="entry name" value="Acetylglutamate kinase-like"/>
    <property type="match status" value="1"/>
</dbReference>
<reference evidence="1" key="1">
    <citation type="submission" date="2015-10" db="EMBL/GenBank/DDBJ databases">
        <title>Comparative analysis of sym-gene organization in Rhizobium leguminosarum bv. viciae strains, isolated from different host plants and demonstrating clear differences in symbiotic specificity.</title>
        <authorList>
            <person name="Chirak E.R."/>
            <person name="Kimeklis A.K."/>
            <person name="Andronov E.E."/>
        </authorList>
    </citation>
    <scope>NUCLEOTIDE SEQUENCE</scope>
    <source>
        <strain evidence="1">Vaf12</strain>
    </source>
</reference>
<evidence type="ECO:0000313" key="1">
    <source>
        <dbReference type="EMBL" id="ALU64474.1"/>
    </source>
</evidence>